<dbReference type="Proteomes" id="UP000492821">
    <property type="component" value="Unassembled WGS sequence"/>
</dbReference>
<protein>
    <submittedName>
        <fullName evidence="3">Secreted protein</fullName>
    </submittedName>
</protein>
<feature type="chain" id="PRO_5028949924" evidence="1">
    <location>
        <begin position="26"/>
        <end position="89"/>
    </location>
</feature>
<name>A0A7E4W2Z4_PANRE</name>
<sequence length="89" mass="10285">MCLLIRYAKLLLTVAILFQLWRSQSKKEQSHTLRGVPGWRRLQPAIKISTTCMSTGAPGLLSTIVNDEQSKTVRPRGRFSRRFYYRVCV</sequence>
<dbReference type="AlphaFoldDB" id="A0A7E4W2Z4"/>
<reference evidence="3" key="2">
    <citation type="submission" date="2020-10" db="UniProtKB">
        <authorList>
            <consortium name="WormBaseParasite"/>
        </authorList>
    </citation>
    <scope>IDENTIFICATION</scope>
</reference>
<reference evidence="2" key="1">
    <citation type="journal article" date="2013" name="Genetics">
        <title>The draft genome and transcriptome of Panagrellus redivivus are shaped by the harsh demands of a free-living lifestyle.</title>
        <authorList>
            <person name="Srinivasan J."/>
            <person name="Dillman A.R."/>
            <person name="Macchietto M.G."/>
            <person name="Heikkinen L."/>
            <person name="Lakso M."/>
            <person name="Fracchia K.M."/>
            <person name="Antoshechkin I."/>
            <person name="Mortazavi A."/>
            <person name="Wong G."/>
            <person name="Sternberg P.W."/>
        </authorList>
    </citation>
    <scope>NUCLEOTIDE SEQUENCE [LARGE SCALE GENOMIC DNA]</scope>
    <source>
        <strain evidence="2">MT8872</strain>
    </source>
</reference>
<proteinExistence type="predicted"/>
<organism evidence="2 3">
    <name type="scientific">Panagrellus redivivus</name>
    <name type="common">Microworm</name>
    <dbReference type="NCBI Taxonomy" id="6233"/>
    <lineage>
        <taxon>Eukaryota</taxon>
        <taxon>Metazoa</taxon>
        <taxon>Ecdysozoa</taxon>
        <taxon>Nematoda</taxon>
        <taxon>Chromadorea</taxon>
        <taxon>Rhabditida</taxon>
        <taxon>Tylenchina</taxon>
        <taxon>Panagrolaimomorpha</taxon>
        <taxon>Panagrolaimoidea</taxon>
        <taxon>Panagrolaimidae</taxon>
        <taxon>Panagrellus</taxon>
    </lineage>
</organism>
<accession>A0A7E4W2Z4</accession>
<dbReference type="WBParaSite" id="Pan_g569.t1">
    <property type="protein sequence ID" value="Pan_g569.t1"/>
    <property type="gene ID" value="Pan_g569"/>
</dbReference>
<evidence type="ECO:0000256" key="1">
    <source>
        <dbReference type="SAM" id="SignalP"/>
    </source>
</evidence>
<keyword evidence="1" id="KW-0732">Signal</keyword>
<evidence type="ECO:0000313" key="2">
    <source>
        <dbReference type="Proteomes" id="UP000492821"/>
    </source>
</evidence>
<feature type="signal peptide" evidence="1">
    <location>
        <begin position="1"/>
        <end position="25"/>
    </location>
</feature>
<keyword evidence="2" id="KW-1185">Reference proteome</keyword>
<evidence type="ECO:0000313" key="3">
    <source>
        <dbReference type="WBParaSite" id="Pan_g569.t1"/>
    </source>
</evidence>